<evidence type="ECO:0000256" key="1">
    <source>
        <dbReference type="SAM" id="MobiDB-lite"/>
    </source>
</evidence>
<feature type="compositionally biased region" description="Low complexity" evidence="1">
    <location>
        <begin position="179"/>
        <end position="204"/>
    </location>
</feature>
<dbReference type="GeneID" id="66859761"/>
<evidence type="ECO:0000313" key="3">
    <source>
        <dbReference type="Proteomes" id="UP000829494"/>
    </source>
</evidence>
<evidence type="ECO:0000313" key="2">
    <source>
        <dbReference type="EMBL" id="UNZ01164.1"/>
    </source>
</evidence>
<dbReference type="RefSeq" id="WP_003979450.1">
    <property type="nucleotide sequence ID" value="NZ_CP043497.1"/>
</dbReference>
<dbReference type="EMBL" id="CP094298">
    <property type="protein sequence ID" value="UNZ01164.1"/>
    <property type="molecule type" value="Genomic_DNA"/>
</dbReference>
<sequence length="204" mass="22147">MREPAPRISGEPLSTRSFIARPTQTGYDGIYVHLDGTPSEKLPMLLAAFQHKFGRDVEAMAQHLVDGVTVGWDELGTDLFYGAPHEIVSALTGGQQWASRTLDHLITPDGSPPVRMTVTEETAADQDVQWGYILRPHGIEVIPVPHAEAGPVIGWDTDPRTAFSNHPGHWSYPVLTPGPSARAVRPPRSAPAAALAESRPAVRR</sequence>
<organism evidence="2 3">
    <name type="scientific">Streptomyces rimosus subsp. rimosus</name>
    <dbReference type="NCBI Taxonomy" id="132474"/>
    <lineage>
        <taxon>Bacteria</taxon>
        <taxon>Bacillati</taxon>
        <taxon>Actinomycetota</taxon>
        <taxon>Actinomycetes</taxon>
        <taxon>Kitasatosporales</taxon>
        <taxon>Streptomycetaceae</taxon>
        <taxon>Streptomyces</taxon>
    </lineage>
</organism>
<reference evidence="2 3" key="1">
    <citation type="submission" date="2022-03" db="EMBL/GenBank/DDBJ databases">
        <title>Complete genome of Streptomyces rimosus ssp. rimosus R7 (=ATCC 10970).</title>
        <authorList>
            <person name="Beganovic S."/>
            <person name="Ruckert C."/>
            <person name="Busche T."/>
            <person name="Kalinowski J."/>
            <person name="Wittmann C."/>
        </authorList>
    </citation>
    <scope>NUCLEOTIDE SEQUENCE [LARGE SCALE GENOMIC DNA]</scope>
    <source>
        <strain evidence="2 3">R7</strain>
    </source>
</reference>
<gene>
    <name evidence="2" type="ORF">SRIMR7_03325</name>
</gene>
<accession>A0ABY3YY37</accession>
<keyword evidence="3" id="KW-1185">Reference proteome</keyword>
<proteinExistence type="predicted"/>
<protein>
    <submittedName>
        <fullName evidence="2">Uncharacterized protein</fullName>
    </submittedName>
</protein>
<name>A0ABY3YY37_STRRM</name>
<dbReference type="Proteomes" id="UP000829494">
    <property type="component" value="Chromosome"/>
</dbReference>
<feature type="region of interest" description="Disordered" evidence="1">
    <location>
        <begin position="177"/>
        <end position="204"/>
    </location>
</feature>